<sequence length="72" mass="8367">MTKATATPVGGSLSPSPDRLYREDLEEQREDLTRQVAALKRRIRDHREWLHDVGAERRRVIAKLKQFGIELV</sequence>
<organism evidence="2">
    <name type="scientific">marine sediment metagenome</name>
    <dbReference type="NCBI Taxonomy" id="412755"/>
    <lineage>
        <taxon>unclassified sequences</taxon>
        <taxon>metagenomes</taxon>
        <taxon>ecological metagenomes</taxon>
    </lineage>
</organism>
<dbReference type="EMBL" id="LAZR01035404">
    <property type="protein sequence ID" value="KKL27594.1"/>
    <property type="molecule type" value="Genomic_DNA"/>
</dbReference>
<evidence type="ECO:0000313" key="2">
    <source>
        <dbReference type="EMBL" id="KKL27594.1"/>
    </source>
</evidence>
<proteinExistence type="predicted"/>
<protein>
    <submittedName>
        <fullName evidence="2">Uncharacterized protein</fullName>
    </submittedName>
</protein>
<comment type="caution">
    <text evidence="2">The sequence shown here is derived from an EMBL/GenBank/DDBJ whole genome shotgun (WGS) entry which is preliminary data.</text>
</comment>
<feature type="non-terminal residue" evidence="2">
    <location>
        <position position="72"/>
    </location>
</feature>
<gene>
    <name evidence="2" type="ORF">LCGC14_2383550</name>
</gene>
<accession>A0A0F9C0B5</accession>
<evidence type="ECO:0000256" key="1">
    <source>
        <dbReference type="SAM" id="MobiDB-lite"/>
    </source>
</evidence>
<name>A0A0F9C0B5_9ZZZZ</name>
<dbReference type="AlphaFoldDB" id="A0A0F9C0B5"/>
<feature type="region of interest" description="Disordered" evidence="1">
    <location>
        <begin position="1"/>
        <end position="20"/>
    </location>
</feature>
<reference evidence="2" key="1">
    <citation type="journal article" date="2015" name="Nature">
        <title>Complex archaea that bridge the gap between prokaryotes and eukaryotes.</title>
        <authorList>
            <person name="Spang A."/>
            <person name="Saw J.H."/>
            <person name="Jorgensen S.L."/>
            <person name="Zaremba-Niedzwiedzka K."/>
            <person name="Martijn J."/>
            <person name="Lind A.E."/>
            <person name="van Eijk R."/>
            <person name="Schleper C."/>
            <person name="Guy L."/>
            <person name="Ettema T.J."/>
        </authorList>
    </citation>
    <scope>NUCLEOTIDE SEQUENCE</scope>
</reference>